<dbReference type="Proteomes" id="UP000242972">
    <property type="component" value="Unassembled WGS sequence"/>
</dbReference>
<evidence type="ECO:0000313" key="1">
    <source>
        <dbReference type="EMBL" id="PSR32794.1"/>
    </source>
</evidence>
<reference evidence="1 2" key="1">
    <citation type="journal article" date="2014" name="BMC Genomics">
        <title>Comparison of environmental and isolate Sulfobacillus genomes reveals diverse carbon, sulfur, nitrogen, and hydrogen metabolisms.</title>
        <authorList>
            <person name="Justice N.B."/>
            <person name="Norman A."/>
            <person name="Brown C.T."/>
            <person name="Singh A."/>
            <person name="Thomas B.C."/>
            <person name="Banfield J.F."/>
        </authorList>
    </citation>
    <scope>NUCLEOTIDE SEQUENCE [LARGE SCALE GENOMIC DNA]</scope>
    <source>
        <strain evidence="1">AMDSBA4</strain>
    </source>
</reference>
<sequence>PMPHPSILILVYIREGNWGADSGFVARAIYDQYFKIQDPKAGPLFDSTFGLNWKWPFGYVPPAAKHP</sequence>
<accession>A0A2T2XE48</accession>
<organism evidence="1 2">
    <name type="scientific">Sulfobacillus benefaciens</name>
    <dbReference type="NCBI Taxonomy" id="453960"/>
    <lineage>
        <taxon>Bacteria</taxon>
        <taxon>Bacillati</taxon>
        <taxon>Bacillota</taxon>
        <taxon>Clostridia</taxon>
        <taxon>Eubacteriales</taxon>
        <taxon>Clostridiales Family XVII. Incertae Sedis</taxon>
        <taxon>Sulfobacillus</taxon>
    </lineage>
</organism>
<gene>
    <name evidence="1" type="ORF">C7B46_12900</name>
</gene>
<feature type="non-terminal residue" evidence="1">
    <location>
        <position position="1"/>
    </location>
</feature>
<protein>
    <submittedName>
        <fullName evidence="1">Penicillin-binding protein 2</fullName>
    </submittedName>
</protein>
<proteinExistence type="predicted"/>
<name>A0A2T2XE48_9FIRM</name>
<dbReference type="EMBL" id="PXYW01000032">
    <property type="protein sequence ID" value="PSR32794.1"/>
    <property type="molecule type" value="Genomic_DNA"/>
</dbReference>
<comment type="caution">
    <text evidence="1">The sequence shown here is derived from an EMBL/GenBank/DDBJ whole genome shotgun (WGS) entry which is preliminary data.</text>
</comment>
<evidence type="ECO:0000313" key="2">
    <source>
        <dbReference type="Proteomes" id="UP000242972"/>
    </source>
</evidence>
<dbReference type="AlphaFoldDB" id="A0A2T2XE48"/>